<protein>
    <recommendedName>
        <fullName evidence="2">PhoD-like phosphatase domain-containing protein</fullName>
    </recommendedName>
</protein>
<feature type="compositionally biased region" description="Low complexity" evidence="1">
    <location>
        <begin position="112"/>
        <end position="130"/>
    </location>
</feature>
<evidence type="ECO:0000313" key="4">
    <source>
        <dbReference type="Proteomes" id="UP000799440"/>
    </source>
</evidence>
<feature type="region of interest" description="Disordered" evidence="1">
    <location>
        <begin position="1179"/>
        <end position="1315"/>
    </location>
</feature>
<name>A0A6A6VM58_9PLEO</name>
<feature type="compositionally biased region" description="Polar residues" evidence="1">
    <location>
        <begin position="1492"/>
        <end position="1502"/>
    </location>
</feature>
<sequence>MENPVTQHASRPPNPPHSHAPSDIYNPKRASYRRPIDPQPTPPQRQPVPLEHGAFYNSSPTAPAAAPNGPSRATSHRRRHSHQLQNAQAEPQSLLPAPDAPRGPPPTSYRDPYSPRGSSRSHSSPRSYAPRPRDPTLQMNPSRQQPSIQIAPDRLRSPAEPASSGLQGQLHRPSVPDRSPLQKLEGKLDDISKEEMRMRVQEAELEAQERAEAEARARRALQAAVKQQRNVSGPVYRQGPSAEPHLHRRRHVSMPPQAPQTVHVDELDGSDEDPAYDLSEPWDPTGASLGALHARIGGLAKSASQRQNNRESYVERRSAPAPQTDLQRADSLTLGSGGLRSHRVAPQGLDGTYEAQTPVRRKPVAAPAGLGLSGVNGPQPEAVPPAQMSRNDNKTTKHYAHLSTNVTNNHGRKRDSRGISAAQMEMAQDRIDHKTSARVMPPLQPHDASLGHRRARRDTSSSSSSRSSSDDGAERRYRPSPMLQEWKDAPVAVLKEEDLDLDVPKPIDDSNKAWWEEGSTSRRRRSFDHTIKSHDGYVDEGTGQTGFNPPLYLKCGPLLRYTGIRRDKSRPGKEREVWRGSIMIVTQDDQSSYSTAPTLRLFKQPKDLLPPPPAEIDSDGQPLNPAYVDPLEGQTKMSRIGQTLYVKPVDEIPENFDYSRVEDDRGLFQTAPIKSALDRKSKGKSSRSKKKDGEQAGKVREIPGIRLHAEHGVTFWRFNLEVELGSSQTRVAYRINRGPAVGFWVPAKGETMNIMFHSCNGFSHGVDSNEFCGPDPLWRDVLNSHQTQPFHVMIGGGDQIYNDAVVSETKLFGSWLESRNPLQKHKANFSPEMQEELENFYLNRYSMWFSQGFFAMANSQIPMVNIWDDHDIIDGFGSYPHHFMTTPVFSGLGAVAYKYYLLFQHQSIVAETEKTEPSWLLGAQPGPYIRERSRSVFVDLGKHVAFLGLDCRTERRREQVLSDQSYDLVFSRLEDQIVKGETKHLIVLLGVPIAYPRLNFLENILTSRLMDPIKAAGRAGLLGNFVNKFTGDVEILDDLDDHWTARHHKAERNWLIQELQHVAATKSVRITILSGDVHLGAVGQFYSAKQQNALKVPRDKDHRYMPNIISSAIVNTPPAAVVADTLNRRNKVHHLDPFTDEEMIPIFQFDVPSSVEDDEGKRRKNTHLMARRNWCTLREYLPGTTPPGTPTSPKRRMSLTRTLSDSAPGKMVRRLSGAERRGRDRAPPVSYYNNPANAAASQSQPAVQSSFSPDREEPRRSRRNSLTSLFRRRMSTDSVAPPATAQSVPAGDNRNSYASGEDRPSPFHRRSSVLGRKGLKAEGDYINLQGGLDITLHMEVSQKDPAGITHPYRLLVPALQYEPPAPDAVEKERRKSRLGSIFAFGPRRRTMAEDDDRSYSGASVISQGDGATDTEDEERGDQTFTARRRSLIARFTRRRTSASQADGAPPDTDYRPSSPQARREQQYDSPVLHATKGNQHNHRHVSAPLPASATTYNTTPGLPTSPAGAGARTSIANSPRQPMHMHNSSHRSQLPASSPSEEPKVYRRSMGGILNQQRDPAWEHEVHNQGRTPQQRKRESYPPHPAVVGAGPGGPYSRGAGGGVEPRDNSVGGYFAGNHHHHHGSGSANYGGYPGGYPGGGNAGVGARYLGGGRYAGGEESEGEYSDELGEEMERESKESFVPPKTRSRWKIWKN</sequence>
<evidence type="ECO:0000259" key="2">
    <source>
        <dbReference type="Pfam" id="PF19050"/>
    </source>
</evidence>
<dbReference type="SUPFAM" id="SSF56300">
    <property type="entry name" value="Metallo-dependent phosphatases"/>
    <property type="match status" value="1"/>
</dbReference>
<feature type="compositionally biased region" description="Low complexity" evidence="1">
    <location>
        <begin position="1227"/>
        <end position="1252"/>
    </location>
</feature>
<dbReference type="PANTHER" id="PTHR46689">
    <property type="entry name" value="MEMBRANE PROTEIN, PUTATIVE-RELATED"/>
    <property type="match status" value="1"/>
</dbReference>
<feature type="compositionally biased region" description="Basic and acidic residues" evidence="1">
    <location>
        <begin position="1216"/>
        <end position="1226"/>
    </location>
</feature>
<dbReference type="InterPro" id="IPR043904">
    <property type="entry name" value="PhoD_2-like"/>
</dbReference>
<dbReference type="Pfam" id="PF19050">
    <property type="entry name" value="PhoD_2"/>
    <property type="match status" value="2"/>
</dbReference>
<feature type="compositionally biased region" description="Pro residues" evidence="1">
    <location>
        <begin position="98"/>
        <end position="107"/>
    </location>
</feature>
<organism evidence="3 4">
    <name type="scientific">Sporormia fimetaria CBS 119925</name>
    <dbReference type="NCBI Taxonomy" id="1340428"/>
    <lineage>
        <taxon>Eukaryota</taxon>
        <taxon>Fungi</taxon>
        <taxon>Dikarya</taxon>
        <taxon>Ascomycota</taxon>
        <taxon>Pezizomycotina</taxon>
        <taxon>Dothideomycetes</taxon>
        <taxon>Pleosporomycetidae</taxon>
        <taxon>Pleosporales</taxon>
        <taxon>Sporormiaceae</taxon>
        <taxon>Sporormia</taxon>
    </lineage>
</organism>
<dbReference type="Gene3D" id="3.60.21.70">
    <property type="entry name" value="PhoD-like phosphatase"/>
    <property type="match status" value="1"/>
</dbReference>
<proteinExistence type="predicted"/>
<feature type="compositionally biased region" description="Gly residues" evidence="1">
    <location>
        <begin position="1590"/>
        <end position="1604"/>
    </location>
</feature>
<feature type="compositionally biased region" description="Pro residues" evidence="1">
    <location>
        <begin position="37"/>
        <end position="46"/>
    </location>
</feature>
<accession>A0A6A6VM58</accession>
<feature type="region of interest" description="Disordered" evidence="1">
    <location>
        <begin position="1"/>
        <end position="195"/>
    </location>
</feature>
<feature type="region of interest" description="Disordered" evidence="1">
    <location>
        <begin position="1389"/>
        <end position="1544"/>
    </location>
</feature>
<feature type="compositionally biased region" description="Basic residues" evidence="1">
    <location>
        <begin position="681"/>
        <end position="690"/>
    </location>
</feature>
<reference evidence="3" key="1">
    <citation type="journal article" date="2020" name="Stud. Mycol.">
        <title>101 Dothideomycetes genomes: a test case for predicting lifestyles and emergence of pathogens.</title>
        <authorList>
            <person name="Haridas S."/>
            <person name="Albert R."/>
            <person name="Binder M."/>
            <person name="Bloem J."/>
            <person name="Labutti K."/>
            <person name="Salamov A."/>
            <person name="Andreopoulos B."/>
            <person name="Baker S."/>
            <person name="Barry K."/>
            <person name="Bills G."/>
            <person name="Bluhm B."/>
            <person name="Cannon C."/>
            <person name="Castanera R."/>
            <person name="Culley D."/>
            <person name="Daum C."/>
            <person name="Ezra D."/>
            <person name="Gonzalez J."/>
            <person name="Henrissat B."/>
            <person name="Kuo A."/>
            <person name="Liang C."/>
            <person name="Lipzen A."/>
            <person name="Lutzoni F."/>
            <person name="Magnuson J."/>
            <person name="Mondo S."/>
            <person name="Nolan M."/>
            <person name="Ohm R."/>
            <person name="Pangilinan J."/>
            <person name="Park H.-J."/>
            <person name="Ramirez L."/>
            <person name="Alfaro M."/>
            <person name="Sun H."/>
            <person name="Tritt A."/>
            <person name="Yoshinaga Y."/>
            <person name="Zwiers L.-H."/>
            <person name="Turgeon B."/>
            <person name="Goodwin S."/>
            <person name="Spatafora J."/>
            <person name="Crous P."/>
            <person name="Grigoriev I."/>
        </authorList>
    </citation>
    <scope>NUCLEOTIDE SEQUENCE</scope>
    <source>
        <strain evidence="3">CBS 119925</strain>
    </source>
</reference>
<feature type="region of interest" description="Disordered" evidence="1">
    <location>
        <begin position="1557"/>
        <end position="1626"/>
    </location>
</feature>
<gene>
    <name evidence="3" type="ORF">M011DRAFT_474311</name>
</gene>
<feature type="region of interest" description="Disordered" evidence="1">
    <location>
        <begin position="1653"/>
        <end position="1695"/>
    </location>
</feature>
<dbReference type="Proteomes" id="UP000799440">
    <property type="component" value="Unassembled WGS sequence"/>
</dbReference>
<dbReference type="OrthoDB" id="9999821at2759"/>
<keyword evidence="4" id="KW-1185">Reference proteome</keyword>
<feature type="compositionally biased region" description="Basic residues" evidence="1">
    <location>
        <begin position="1686"/>
        <end position="1695"/>
    </location>
</feature>
<feature type="compositionally biased region" description="Acidic residues" evidence="1">
    <location>
        <begin position="1659"/>
        <end position="1674"/>
    </location>
</feature>
<dbReference type="InterPro" id="IPR029052">
    <property type="entry name" value="Metallo-depent_PP-like"/>
</dbReference>
<dbReference type="InterPro" id="IPR038607">
    <property type="entry name" value="PhoD-like_sf"/>
</dbReference>
<feature type="compositionally biased region" description="Polar residues" evidence="1">
    <location>
        <begin position="137"/>
        <end position="148"/>
    </location>
</feature>
<feature type="compositionally biased region" description="Basic and acidic residues" evidence="1">
    <location>
        <begin position="184"/>
        <end position="195"/>
    </location>
</feature>
<dbReference type="PANTHER" id="PTHR46689:SF1">
    <property type="entry name" value="PHOD-LIKE PHOSPHATASE DOMAIN-CONTAINING PROTEIN"/>
    <property type="match status" value="1"/>
</dbReference>
<feature type="compositionally biased region" description="Low complexity" evidence="1">
    <location>
        <begin position="220"/>
        <end position="229"/>
    </location>
</feature>
<evidence type="ECO:0000313" key="3">
    <source>
        <dbReference type="EMBL" id="KAF2750814.1"/>
    </source>
</evidence>
<feature type="compositionally biased region" description="Basic residues" evidence="1">
    <location>
        <begin position="1426"/>
        <end position="1440"/>
    </location>
</feature>
<evidence type="ECO:0000256" key="1">
    <source>
        <dbReference type="SAM" id="MobiDB-lite"/>
    </source>
</evidence>
<dbReference type="CDD" id="cd07389">
    <property type="entry name" value="MPP_PhoD"/>
    <property type="match status" value="1"/>
</dbReference>
<feature type="compositionally biased region" description="Basic and acidic residues" evidence="1">
    <location>
        <begin position="468"/>
        <end position="477"/>
    </location>
</feature>
<feature type="compositionally biased region" description="Basic and acidic residues" evidence="1">
    <location>
        <begin position="308"/>
        <end position="318"/>
    </location>
</feature>
<dbReference type="InterPro" id="IPR018946">
    <property type="entry name" value="PhoD-like_MPP"/>
</dbReference>
<dbReference type="EMBL" id="MU006563">
    <property type="protein sequence ID" value="KAF2750814.1"/>
    <property type="molecule type" value="Genomic_DNA"/>
</dbReference>
<feature type="region of interest" description="Disordered" evidence="1">
    <location>
        <begin position="672"/>
        <end position="698"/>
    </location>
</feature>
<feature type="compositionally biased region" description="Polar residues" evidence="1">
    <location>
        <begin position="1530"/>
        <end position="1540"/>
    </location>
</feature>
<feature type="domain" description="PhoD-like phosphatase" evidence="2">
    <location>
        <begin position="749"/>
        <end position="1005"/>
    </location>
</feature>
<feature type="region of interest" description="Disordered" evidence="1">
    <location>
        <begin position="434"/>
        <end position="484"/>
    </location>
</feature>
<dbReference type="GO" id="GO:0016020">
    <property type="term" value="C:membrane"/>
    <property type="evidence" value="ECO:0007669"/>
    <property type="project" value="TreeGrafter"/>
</dbReference>
<feature type="compositionally biased region" description="Low complexity" evidence="1">
    <location>
        <begin position="58"/>
        <end position="73"/>
    </location>
</feature>
<feature type="region of interest" description="Disordered" evidence="1">
    <location>
        <begin position="211"/>
        <end position="394"/>
    </location>
</feature>
<feature type="domain" description="PhoD-like phosphatase" evidence="2">
    <location>
        <begin position="1014"/>
        <end position="1182"/>
    </location>
</feature>